<dbReference type="AlphaFoldDB" id="A0A0E0A3A2"/>
<feature type="region of interest" description="Disordered" evidence="1">
    <location>
        <begin position="21"/>
        <end position="133"/>
    </location>
</feature>
<dbReference type="HOGENOM" id="CLU_1952268_0_0_1"/>
<keyword evidence="3" id="KW-1185">Reference proteome</keyword>
<sequence>MTKHPERRDRSHIATCLCSRSPARESHLASVPTATATLSPASPASSPASGIHSTAEIRPSSGPSAGLTVTLPPPPATGATASTDRAATATARARARGARGGSTAGSSSHPSLSPGPTAARSSEADVRRATSAR</sequence>
<organism evidence="2">
    <name type="scientific">Oryza glumipatula</name>
    <dbReference type="NCBI Taxonomy" id="40148"/>
    <lineage>
        <taxon>Eukaryota</taxon>
        <taxon>Viridiplantae</taxon>
        <taxon>Streptophyta</taxon>
        <taxon>Embryophyta</taxon>
        <taxon>Tracheophyta</taxon>
        <taxon>Spermatophyta</taxon>
        <taxon>Magnoliopsida</taxon>
        <taxon>Liliopsida</taxon>
        <taxon>Poales</taxon>
        <taxon>Poaceae</taxon>
        <taxon>BOP clade</taxon>
        <taxon>Oryzoideae</taxon>
        <taxon>Oryzeae</taxon>
        <taxon>Oryzinae</taxon>
        <taxon>Oryza</taxon>
    </lineage>
</organism>
<dbReference type="Gramene" id="OGLUM05G28640.5">
    <property type="protein sequence ID" value="OGLUM05G28640.5"/>
    <property type="gene ID" value="OGLUM05G28640"/>
</dbReference>
<dbReference type="EnsemblPlants" id="OGLUM05G28640.4">
    <property type="protein sequence ID" value="OGLUM05G28640.4"/>
    <property type="gene ID" value="OGLUM05G28640"/>
</dbReference>
<proteinExistence type="predicted"/>
<evidence type="ECO:0000256" key="1">
    <source>
        <dbReference type="SAM" id="MobiDB-lite"/>
    </source>
</evidence>
<dbReference type="Gramene" id="OGLUM05G28640.4">
    <property type="protein sequence ID" value="OGLUM05G28640.4"/>
    <property type="gene ID" value="OGLUM05G28640"/>
</dbReference>
<name>A0A0E0A3A2_9ORYZ</name>
<evidence type="ECO:0000313" key="3">
    <source>
        <dbReference type="Proteomes" id="UP000026961"/>
    </source>
</evidence>
<reference evidence="2" key="2">
    <citation type="submission" date="2018-05" db="EMBL/GenBank/DDBJ databases">
        <title>OgluRS3 (Oryza glumaepatula Reference Sequence Version 3).</title>
        <authorList>
            <person name="Zhang J."/>
            <person name="Kudrna D."/>
            <person name="Lee S."/>
            <person name="Talag J."/>
            <person name="Welchert J."/>
            <person name="Wing R.A."/>
        </authorList>
    </citation>
    <scope>NUCLEOTIDE SEQUENCE [LARGE SCALE GENOMIC DNA]</scope>
</reference>
<dbReference type="Proteomes" id="UP000026961">
    <property type="component" value="Chromosome 5"/>
</dbReference>
<feature type="compositionally biased region" description="Low complexity" evidence="1">
    <location>
        <begin position="77"/>
        <end position="92"/>
    </location>
</feature>
<feature type="compositionally biased region" description="Low complexity" evidence="1">
    <location>
        <begin position="29"/>
        <end position="49"/>
    </location>
</feature>
<evidence type="ECO:0000313" key="2">
    <source>
        <dbReference type="EnsemblPlants" id="OGLUM05G28640.4"/>
    </source>
</evidence>
<feature type="compositionally biased region" description="Basic and acidic residues" evidence="1">
    <location>
        <begin position="122"/>
        <end position="133"/>
    </location>
</feature>
<reference evidence="2" key="1">
    <citation type="submission" date="2015-04" db="UniProtKB">
        <authorList>
            <consortium name="EnsemblPlants"/>
        </authorList>
    </citation>
    <scope>IDENTIFICATION</scope>
</reference>
<accession>A0A0E0A3A2</accession>
<protein>
    <submittedName>
        <fullName evidence="2">Uncharacterized protein</fullName>
    </submittedName>
</protein>
<feature type="compositionally biased region" description="Low complexity" evidence="1">
    <location>
        <begin position="104"/>
        <end position="116"/>
    </location>
</feature>
<dbReference type="EnsemblPlants" id="OGLUM05G28640.5">
    <property type="protein sequence ID" value="OGLUM05G28640.5"/>
    <property type="gene ID" value="OGLUM05G28640"/>
</dbReference>